<dbReference type="GO" id="GO:0005634">
    <property type="term" value="C:nucleus"/>
    <property type="evidence" value="ECO:0007669"/>
    <property type="project" value="TreeGrafter"/>
</dbReference>
<keyword evidence="3" id="KW-0418">Kinase</keyword>
<comment type="similarity">
    <text evidence="5">Belongs to the protein kinase superfamily. Ser/Thr protein kinase family. GCN2 subfamily.</text>
</comment>
<keyword evidence="2 6" id="KW-0547">Nucleotide-binding</keyword>
<evidence type="ECO:0000256" key="5">
    <source>
        <dbReference type="ARBA" id="ARBA00037982"/>
    </source>
</evidence>
<evidence type="ECO:0000256" key="6">
    <source>
        <dbReference type="PROSITE-ProRule" id="PRU10141"/>
    </source>
</evidence>
<evidence type="ECO:0000256" key="2">
    <source>
        <dbReference type="ARBA" id="ARBA00022741"/>
    </source>
</evidence>
<dbReference type="PANTHER" id="PTHR11042">
    <property type="entry name" value="EUKARYOTIC TRANSLATION INITIATION FACTOR 2-ALPHA KINASE EIF2-ALPHA KINASE -RELATED"/>
    <property type="match status" value="1"/>
</dbReference>
<dbReference type="PROSITE" id="PS50011">
    <property type="entry name" value="PROTEIN_KINASE_DOM"/>
    <property type="match status" value="1"/>
</dbReference>
<evidence type="ECO:0000256" key="8">
    <source>
        <dbReference type="SAM" id="SignalP"/>
    </source>
</evidence>
<evidence type="ECO:0000256" key="3">
    <source>
        <dbReference type="ARBA" id="ARBA00022777"/>
    </source>
</evidence>
<evidence type="ECO:0000256" key="1">
    <source>
        <dbReference type="ARBA" id="ARBA00022679"/>
    </source>
</evidence>
<feature type="region of interest" description="Disordered" evidence="7">
    <location>
        <begin position="390"/>
        <end position="416"/>
    </location>
</feature>
<dbReference type="PROSITE" id="PS00108">
    <property type="entry name" value="PROTEIN_KINASE_ST"/>
    <property type="match status" value="1"/>
</dbReference>
<feature type="chain" id="PRO_5018620738" description="Protein kinase domain-containing protein" evidence="8">
    <location>
        <begin position="29"/>
        <end position="983"/>
    </location>
</feature>
<dbReference type="InterPro" id="IPR011009">
    <property type="entry name" value="Kinase-like_dom_sf"/>
</dbReference>
<dbReference type="OrthoDB" id="1405469at2759"/>
<dbReference type="RefSeq" id="XP_029230936.1">
    <property type="nucleotide sequence ID" value="XM_029368965.1"/>
</dbReference>
<dbReference type="Pfam" id="PF00069">
    <property type="entry name" value="Pkinase"/>
    <property type="match status" value="1"/>
</dbReference>
<keyword evidence="1 10" id="KW-0808">Transferase</keyword>
<dbReference type="PANTHER" id="PTHR11042:SF189">
    <property type="entry name" value="PROTEIN KINASE DOMAIN-CONTAINING PROTEIN"/>
    <property type="match status" value="1"/>
</dbReference>
<organism evidence="10 11">
    <name type="scientific">Trypanosoma conorhini</name>
    <dbReference type="NCBI Taxonomy" id="83891"/>
    <lineage>
        <taxon>Eukaryota</taxon>
        <taxon>Discoba</taxon>
        <taxon>Euglenozoa</taxon>
        <taxon>Kinetoplastea</taxon>
        <taxon>Metakinetoplastina</taxon>
        <taxon>Trypanosomatida</taxon>
        <taxon>Trypanosomatidae</taxon>
        <taxon>Trypanosoma</taxon>
    </lineage>
</organism>
<dbReference type="Gene3D" id="3.30.200.20">
    <property type="entry name" value="Phosphorylase Kinase, domain 1"/>
    <property type="match status" value="1"/>
</dbReference>
<dbReference type="SMART" id="SM00220">
    <property type="entry name" value="S_TKc"/>
    <property type="match status" value="1"/>
</dbReference>
<feature type="domain" description="Protein kinase" evidence="9">
    <location>
        <begin position="477"/>
        <end position="981"/>
    </location>
</feature>
<accession>A0A3R7LEP1</accession>
<dbReference type="GO" id="GO:0005524">
    <property type="term" value="F:ATP binding"/>
    <property type="evidence" value="ECO:0007669"/>
    <property type="project" value="UniProtKB-UniRule"/>
</dbReference>
<sequence>MEADAPQPAVKFILLLLLDGRLCCVSLADGEVRWETQLPGGPLFHCGPRHQSKREKRLWAQTPSRVACRSCRSMSIGVSGTGDQPEKALGNELTDCSLVFIPSELTKDDISLMQWHFFVTSNLADKRSVWVPAEEVLECWNASACPSHRALDLQQRATSHMELDFFSGKLLVSLSAEAKHIDDKEDTVSNEVSSTRVILRRTDHTRSMVFPPLQATSHPTVDSSVEAEAEEEEEEASRSWYATASTVALDVLDTSLDAASPSNAWLHAEQHSFFIEQTVTLNGVISCLHVAGGSEGVAKLQLTDLKSPLVSAQILCWEPLTAASNGADGTSQLRCQKIPVVTSWGHVDLTPGSIWSLQGRDGHVQEISGVLYGNGRILFAECIAPKNEVASTSTGSEAAKSPGLEPSSPRLSMTHGAENGHFFPGYEDSSETDSSAASGYSGNAIVLHNSSAAFHNGTDTGAPFHTGNEISFFDDNFEVITLLGRGASGAVLLTQHRLTGIFYAVKVMLMRDCCSKDNALREVRLHAILHHQYLARYYACWSEALTPYRVQQLASVGLCKPSSIQDKSAINSSGRIGWLNHEQGEPSYLNSGANCLLPLGTQVMNHKLIMAPPGTMHGSGAGMYLAGGDSLDSVCDYSSQKHDDDEGDECGGSSLNDIASSVSSTPEKLLSSHVIFLQMEYCQTTLAHRLGSRSSIDRVENIIIALQIFSALRYVHRRDCLHRDVKPTNVFLDYTCQSVGVDDTSDDDGSDDDEDDAAFAASPSTKIHDANAFGDDEARNTLKLRDPDLSPALPTPILSAFELLKSNASVGLLAIYLKRLKDAQGEAEKRKAIRSVRRWLKFRLVQARLGDFGLAKPLGDQHIEAARYFDRGAINTVGVGSPLYSSPEQLEGDVCTPATDAFAAGVLLAEMYIQPKTVSERLVELKRAREGVFPCPSLLLDYPELQVVKGLTRKDPSARMTLRDAGRFLARALDKTLFTFLSS</sequence>
<feature type="region of interest" description="Disordered" evidence="7">
    <location>
        <begin position="212"/>
        <end position="238"/>
    </location>
</feature>
<evidence type="ECO:0000256" key="7">
    <source>
        <dbReference type="SAM" id="MobiDB-lite"/>
    </source>
</evidence>
<dbReference type="GO" id="GO:0004672">
    <property type="term" value="F:protein kinase activity"/>
    <property type="evidence" value="ECO:0007669"/>
    <property type="project" value="InterPro"/>
</dbReference>
<dbReference type="InterPro" id="IPR008271">
    <property type="entry name" value="Ser/Thr_kinase_AS"/>
</dbReference>
<feature type="signal peptide" evidence="8">
    <location>
        <begin position="1"/>
        <end position="28"/>
    </location>
</feature>
<feature type="compositionally biased region" description="Polar residues" evidence="7">
    <location>
        <begin position="214"/>
        <end position="223"/>
    </location>
</feature>
<dbReference type="InterPro" id="IPR050339">
    <property type="entry name" value="CC_SR_Kinase"/>
</dbReference>
<evidence type="ECO:0000256" key="4">
    <source>
        <dbReference type="ARBA" id="ARBA00022840"/>
    </source>
</evidence>
<dbReference type="AlphaFoldDB" id="A0A3R7LEP1"/>
<dbReference type="GO" id="GO:0005737">
    <property type="term" value="C:cytoplasm"/>
    <property type="evidence" value="ECO:0007669"/>
    <property type="project" value="TreeGrafter"/>
</dbReference>
<protein>
    <recommendedName>
        <fullName evidence="9">Protein kinase domain-containing protein</fullName>
    </recommendedName>
</protein>
<feature type="binding site" evidence="6">
    <location>
        <position position="506"/>
    </location>
    <ligand>
        <name>ATP</name>
        <dbReference type="ChEBI" id="CHEBI:30616"/>
    </ligand>
</feature>
<feature type="compositionally biased region" description="Acidic residues" evidence="7">
    <location>
        <begin position="225"/>
        <end position="235"/>
    </location>
</feature>
<evidence type="ECO:0000313" key="11">
    <source>
        <dbReference type="Proteomes" id="UP000284403"/>
    </source>
</evidence>
<name>A0A3R7LEP1_9TRYP</name>
<keyword evidence="8" id="KW-0732">Signal</keyword>
<evidence type="ECO:0000313" key="10">
    <source>
        <dbReference type="EMBL" id="RNF25730.1"/>
    </source>
</evidence>
<dbReference type="GeneID" id="40315640"/>
<keyword evidence="11" id="KW-1185">Reference proteome</keyword>
<evidence type="ECO:0000259" key="9">
    <source>
        <dbReference type="PROSITE" id="PS50011"/>
    </source>
</evidence>
<dbReference type="PROSITE" id="PS00107">
    <property type="entry name" value="PROTEIN_KINASE_ATP"/>
    <property type="match status" value="1"/>
</dbReference>
<dbReference type="EMBL" id="MKKU01000075">
    <property type="protein sequence ID" value="RNF25730.1"/>
    <property type="molecule type" value="Genomic_DNA"/>
</dbReference>
<reference evidence="10 11" key="1">
    <citation type="journal article" date="2018" name="BMC Genomics">
        <title>Genomic comparison of Trypanosoma conorhini and Trypanosoma rangeli to Trypanosoma cruzi strains of high and low virulence.</title>
        <authorList>
            <person name="Bradwell K.R."/>
            <person name="Koparde V.N."/>
            <person name="Matveyev A.V."/>
            <person name="Serrano M.G."/>
            <person name="Alves J.M."/>
            <person name="Parikh H."/>
            <person name="Huang B."/>
            <person name="Lee V."/>
            <person name="Espinosa-Alvarez O."/>
            <person name="Ortiz P.A."/>
            <person name="Costa-Martins A.G."/>
            <person name="Teixeira M.M."/>
            <person name="Buck G.A."/>
        </authorList>
    </citation>
    <scope>NUCLEOTIDE SEQUENCE [LARGE SCALE GENOMIC DNA]</scope>
    <source>
        <strain evidence="10 11">025E</strain>
    </source>
</reference>
<keyword evidence="4 6" id="KW-0067">ATP-binding</keyword>
<dbReference type="Proteomes" id="UP000284403">
    <property type="component" value="Unassembled WGS sequence"/>
</dbReference>
<comment type="caution">
    <text evidence="10">The sequence shown here is derived from an EMBL/GenBank/DDBJ whole genome shotgun (WGS) entry which is preliminary data.</text>
</comment>
<gene>
    <name evidence="10" type="ORF">Tco025E_02029</name>
</gene>
<dbReference type="Gene3D" id="1.10.510.10">
    <property type="entry name" value="Transferase(Phosphotransferase) domain 1"/>
    <property type="match status" value="2"/>
</dbReference>
<dbReference type="InterPro" id="IPR017441">
    <property type="entry name" value="Protein_kinase_ATP_BS"/>
</dbReference>
<dbReference type="SUPFAM" id="SSF56112">
    <property type="entry name" value="Protein kinase-like (PK-like)"/>
    <property type="match status" value="1"/>
</dbReference>
<dbReference type="InterPro" id="IPR000719">
    <property type="entry name" value="Prot_kinase_dom"/>
</dbReference>
<proteinExistence type="inferred from homology"/>